<evidence type="ECO:0000259" key="7">
    <source>
        <dbReference type="Pfam" id="PF14322"/>
    </source>
</evidence>
<evidence type="ECO:0000256" key="4">
    <source>
        <dbReference type="ARBA" id="ARBA00023136"/>
    </source>
</evidence>
<keyword evidence="5" id="KW-0998">Cell outer membrane</keyword>
<dbReference type="Gene3D" id="1.25.40.390">
    <property type="match status" value="1"/>
</dbReference>
<evidence type="ECO:0000313" key="9">
    <source>
        <dbReference type="Proteomes" id="UP000651112"/>
    </source>
</evidence>
<evidence type="ECO:0000256" key="1">
    <source>
        <dbReference type="ARBA" id="ARBA00004442"/>
    </source>
</evidence>
<dbReference type="InterPro" id="IPR011990">
    <property type="entry name" value="TPR-like_helical_dom_sf"/>
</dbReference>
<dbReference type="InterPro" id="IPR033985">
    <property type="entry name" value="SusD-like_N"/>
</dbReference>
<keyword evidence="9" id="KW-1185">Reference proteome</keyword>
<comment type="caution">
    <text evidence="8">The sequence shown here is derived from an EMBL/GenBank/DDBJ whole genome shotgun (WGS) entry which is preliminary data.</text>
</comment>
<dbReference type="Pfam" id="PF07980">
    <property type="entry name" value="SusD_RagB"/>
    <property type="match status" value="1"/>
</dbReference>
<name>A0ABR7XXH3_9SPHI</name>
<dbReference type="Proteomes" id="UP000651112">
    <property type="component" value="Unassembled WGS sequence"/>
</dbReference>
<feature type="domain" description="RagB/SusD" evidence="6">
    <location>
        <begin position="325"/>
        <end position="413"/>
    </location>
</feature>
<protein>
    <submittedName>
        <fullName evidence="8">RagB/SusD family nutrient uptake outer membrane protein</fullName>
    </submittedName>
</protein>
<gene>
    <name evidence="8" type="ORF">H8B21_19495</name>
</gene>
<dbReference type="EMBL" id="JACNYL010000006">
    <property type="protein sequence ID" value="MBD1423752.1"/>
    <property type="molecule type" value="Genomic_DNA"/>
</dbReference>
<reference evidence="8 9" key="1">
    <citation type="submission" date="2020-08" db="EMBL/GenBank/DDBJ databases">
        <title>Sphingobacterium sp. DN00404 isolated from aquaculture water.</title>
        <authorList>
            <person name="Zhang M."/>
        </authorList>
    </citation>
    <scope>NUCLEOTIDE SEQUENCE [LARGE SCALE GENOMIC DNA]</scope>
    <source>
        <strain evidence="8 9">KCTC 42746</strain>
    </source>
</reference>
<sequence>MLLLIAGCSIWTACERFLDAKPYSTLAQPHTLKDLRAILDREESINNIYPMALQVASDDLETTYEALTSMPQIFQNTYLWNDQGLDGASWSNPYQAISIANVVLEALERIDGGDVRLRKQLEGEALFIRGWMLFNLAQIYCNSYSVTGQNNGLGLVLRMDSDSEITIGRSNLEDTYIRIFTDLHKALELLPEEGEFITRPSRLVVHAALARIYLVIDDFEHAERMVDEVLKVKNNLLDFSTLDFEARYPLEVGKNTEIIYHAASISTGHFVANASTHANPELYSLYDENDLRKRAYFESGNIGMKFRGYYHGRMADYFAGLATDEMYLIKAECAARRRDIETGSFYLNELRRHRYEKEYFEVLSFTTDMELLTEIIEERRRQLVCRGIRWLDLRRLNRDENFAQSIYRELDRDGEQIIYELKPNSLRYVFLIPTMAVEIGRYEQNPR</sequence>
<dbReference type="RefSeq" id="WP_190315528.1">
    <property type="nucleotide sequence ID" value="NZ_JACNYL010000006.1"/>
</dbReference>
<evidence type="ECO:0000256" key="5">
    <source>
        <dbReference type="ARBA" id="ARBA00023237"/>
    </source>
</evidence>
<evidence type="ECO:0000313" key="8">
    <source>
        <dbReference type="EMBL" id="MBD1423752.1"/>
    </source>
</evidence>
<organism evidence="8 9">
    <name type="scientific">Sphingobacterium chuzhouense</name>
    <dbReference type="NCBI Taxonomy" id="1742264"/>
    <lineage>
        <taxon>Bacteria</taxon>
        <taxon>Pseudomonadati</taxon>
        <taxon>Bacteroidota</taxon>
        <taxon>Sphingobacteriia</taxon>
        <taxon>Sphingobacteriales</taxon>
        <taxon>Sphingobacteriaceae</taxon>
        <taxon>Sphingobacterium</taxon>
    </lineage>
</organism>
<evidence type="ECO:0000259" key="6">
    <source>
        <dbReference type="Pfam" id="PF07980"/>
    </source>
</evidence>
<feature type="domain" description="SusD-like N-terminal" evidence="7">
    <location>
        <begin position="17"/>
        <end position="214"/>
    </location>
</feature>
<keyword evidence="3" id="KW-0732">Signal</keyword>
<comment type="similarity">
    <text evidence="2">Belongs to the SusD family.</text>
</comment>
<dbReference type="SUPFAM" id="SSF48452">
    <property type="entry name" value="TPR-like"/>
    <property type="match status" value="1"/>
</dbReference>
<keyword evidence="4" id="KW-0472">Membrane</keyword>
<dbReference type="Pfam" id="PF14322">
    <property type="entry name" value="SusD-like_3"/>
    <property type="match status" value="1"/>
</dbReference>
<accession>A0ABR7XXH3</accession>
<proteinExistence type="inferred from homology"/>
<evidence type="ECO:0000256" key="2">
    <source>
        <dbReference type="ARBA" id="ARBA00006275"/>
    </source>
</evidence>
<evidence type="ECO:0000256" key="3">
    <source>
        <dbReference type="ARBA" id="ARBA00022729"/>
    </source>
</evidence>
<dbReference type="InterPro" id="IPR012944">
    <property type="entry name" value="SusD_RagB_dom"/>
</dbReference>
<comment type="subcellular location">
    <subcellularLocation>
        <location evidence="1">Cell outer membrane</location>
    </subcellularLocation>
</comment>